<gene>
    <name evidence="2" type="ORF">FC756_25860</name>
</gene>
<comment type="caution">
    <text evidence="2">The sequence shown here is derived from an EMBL/GenBank/DDBJ whole genome shotgun (WGS) entry which is preliminary data.</text>
</comment>
<dbReference type="GO" id="GO:0000150">
    <property type="term" value="F:DNA strand exchange activity"/>
    <property type="evidence" value="ECO:0007669"/>
    <property type="project" value="InterPro"/>
</dbReference>
<organism evidence="2 3">
    <name type="scientific">Lysinibacillus mangiferihumi</name>
    <dbReference type="NCBI Taxonomy" id="1130819"/>
    <lineage>
        <taxon>Bacteria</taxon>
        <taxon>Bacillati</taxon>
        <taxon>Bacillota</taxon>
        <taxon>Bacilli</taxon>
        <taxon>Bacillales</taxon>
        <taxon>Bacillaceae</taxon>
        <taxon>Lysinibacillus</taxon>
    </lineage>
</organism>
<dbReference type="InterPro" id="IPR011109">
    <property type="entry name" value="DNA_bind_recombinase_dom"/>
</dbReference>
<protein>
    <submittedName>
        <fullName evidence="2">Recombinase family protein</fullName>
    </submittedName>
</protein>
<sequence>KHWSLSQLAEQLNMEGHRTEKGKRFTKVQVKRILDRESFYRGIYTYGQIQANGQHPAII</sequence>
<reference evidence="2 3" key="1">
    <citation type="submission" date="2019-04" db="EMBL/GenBank/DDBJ databases">
        <title>Lysinibacillus genome sequencing.</title>
        <authorList>
            <person name="Dunlap C."/>
        </authorList>
    </citation>
    <scope>NUCLEOTIDE SEQUENCE [LARGE SCALE GENOMIC DNA]</scope>
    <source>
        <strain evidence="2 3">CCTCC AB 2010389</strain>
    </source>
</reference>
<proteinExistence type="predicted"/>
<evidence type="ECO:0000313" key="2">
    <source>
        <dbReference type="EMBL" id="TKI53079.1"/>
    </source>
</evidence>
<feature type="domain" description="Recombinase" evidence="1">
    <location>
        <begin position="2"/>
        <end position="59"/>
    </location>
</feature>
<dbReference type="Proteomes" id="UP000308744">
    <property type="component" value="Unassembled WGS sequence"/>
</dbReference>
<dbReference type="GO" id="GO:0003677">
    <property type="term" value="F:DNA binding"/>
    <property type="evidence" value="ECO:0007669"/>
    <property type="project" value="InterPro"/>
</dbReference>
<dbReference type="AlphaFoldDB" id="A0A4U2XYR0"/>
<dbReference type="InterPro" id="IPR038109">
    <property type="entry name" value="DNA_bind_recomb_sf"/>
</dbReference>
<dbReference type="Pfam" id="PF07508">
    <property type="entry name" value="Recombinase"/>
    <property type="match status" value="1"/>
</dbReference>
<accession>A0A4U2XYR0</accession>
<evidence type="ECO:0000313" key="3">
    <source>
        <dbReference type="Proteomes" id="UP000308744"/>
    </source>
</evidence>
<evidence type="ECO:0000259" key="1">
    <source>
        <dbReference type="Pfam" id="PF07508"/>
    </source>
</evidence>
<dbReference type="Gene3D" id="3.90.1750.20">
    <property type="entry name" value="Putative Large Serine Recombinase, Chain B, Domain 2"/>
    <property type="match status" value="1"/>
</dbReference>
<keyword evidence="3" id="KW-1185">Reference proteome</keyword>
<feature type="non-terminal residue" evidence="2">
    <location>
        <position position="1"/>
    </location>
</feature>
<name>A0A4U2XYR0_9BACI</name>
<dbReference type="RefSeq" id="WP_211356771.1">
    <property type="nucleotide sequence ID" value="NZ_SZPU01000142.1"/>
</dbReference>
<dbReference type="EMBL" id="SZPU01000142">
    <property type="protein sequence ID" value="TKI53079.1"/>
    <property type="molecule type" value="Genomic_DNA"/>
</dbReference>